<reference evidence="1 2" key="1">
    <citation type="submission" date="2014-10" db="EMBL/GenBank/DDBJ databases">
        <title>The Complete Genome Sequence for the Shellfish Pathogen Vibrio coralliilyticus RE98 Isolated from a Shellfish Hatchery.</title>
        <authorList>
            <person name="Richards G.P."/>
            <person name="Bono J.L."/>
            <person name="Watson M.A."/>
            <person name="Needleman D.S."/>
        </authorList>
    </citation>
    <scope>NUCLEOTIDE SEQUENCE [LARGE SCALE GENOMIC DNA]</scope>
    <source>
        <strain evidence="1 2">RE98</strain>
    </source>
</reference>
<name>A0AAN0W011_9VIBR</name>
<dbReference type="AlphaFoldDB" id="A0AAN0W011"/>
<evidence type="ECO:0000313" key="2">
    <source>
        <dbReference type="Proteomes" id="UP000030081"/>
    </source>
</evidence>
<sequence length="88" mass="10052">MNIISIETLSRAISDARSIRLHHEPLANYLAQLDANDTNYEELHKLLQLSQQCENLEIQVKPEDAELINRFNALSDQLSYKLASMNAI</sequence>
<accession>A0AAN0W011</accession>
<dbReference type="KEGG" id="vcy:IX92_20165"/>
<dbReference type="RefSeq" id="WP_043011050.1">
    <property type="nucleotide sequence ID" value="NZ_CP009618.1"/>
</dbReference>
<gene>
    <name evidence="1" type="ORF">IX92_20165</name>
</gene>
<organism evidence="1 2">
    <name type="scientific">Vibrio coralliilyticus</name>
    <dbReference type="NCBI Taxonomy" id="190893"/>
    <lineage>
        <taxon>Bacteria</taxon>
        <taxon>Pseudomonadati</taxon>
        <taxon>Pseudomonadota</taxon>
        <taxon>Gammaproteobacteria</taxon>
        <taxon>Vibrionales</taxon>
        <taxon>Vibrionaceae</taxon>
        <taxon>Vibrio</taxon>
    </lineage>
</organism>
<protein>
    <submittedName>
        <fullName evidence="1">Uncharacterized protein</fullName>
    </submittedName>
</protein>
<dbReference type="Proteomes" id="UP000030081">
    <property type="component" value="Chromosome 2"/>
</dbReference>
<dbReference type="EMBL" id="CP009618">
    <property type="protein sequence ID" value="AIW22220.1"/>
    <property type="molecule type" value="Genomic_DNA"/>
</dbReference>
<proteinExistence type="predicted"/>
<keyword evidence="2" id="KW-1185">Reference proteome</keyword>
<evidence type="ECO:0000313" key="1">
    <source>
        <dbReference type="EMBL" id="AIW22220.1"/>
    </source>
</evidence>